<feature type="domain" description="BHLH" evidence="7">
    <location>
        <begin position="179"/>
        <end position="228"/>
    </location>
</feature>
<keyword evidence="5" id="KW-0539">Nucleus</keyword>
<feature type="compositionally biased region" description="Basic and acidic residues" evidence="6">
    <location>
        <begin position="179"/>
        <end position="192"/>
    </location>
</feature>
<sequence length="375" mass="40529">MEDLYGTPPSSGTGLASSEPEDITNFLNQLLHSSSSPYSSAVSSSSCTTFKAKYSHFLHSPHQTTSFSDAGIFSSEDRLRFARSENRAEPECRVVDGSSGAGSSSGFDFSDPAGAYFGAEVKEGAENNTFSSGANTSLKRRRISPENDLGDLSCDSEGPEASEVPSNSALPRSSSKRSRAAEVHNLSEKRRRSRINEKMKALQNLIPNSNKTDKASMLDEAIEYLKQLQLQVQMLSMRNGLSLHPMCLPGVHPMQLPLPETGLGYNEGIKFLDSGRGMNMFPGREENMMHSTYNLSNPCTISNQPVILPSVANVASSEASLGFEHSIQTRFGPINLPTSSKELCVDGKPQMQSDTCHIGKSSSEGDILSSKSPEL</sequence>
<feature type="compositionally biased region" description="Polar residues" evidence="6">
    <location>
        <begin position="127"/>
        <end position="137"/>
    </location>
</feature>
<proteinExistence type="predicted"/>
<dbReference type="PANTHER" id="PTHR45855">
    <property type="entry name" value="TRANSCRIPTION FACTOR PIF1-RELATED"/>
    <property type="match status" value="1"/>
</dbReference>
<feature type="compositionally biased region" description="Polar residues" evidence="6">
    <location>
        <begin position="164"/>
        <end position="173"/>
    </location>
</feature>
<dbReference type="InterPro" id="IPR031066">
    <property type="entry name" value="bHLH_ALC-like_plant"/>
</dbReference>
<evidence type="ECO:0000313" key="8">
    <source>
        <dbReference type="EMBL" id="GMN35124.1"/>
    </source>
</evidence>
<gene>
    <name evidence="8" type="ORF">TIFTF001_005089</name>
</gene>
<keyword evidence="4" id="KW-0804">Transcription</keyword>
<comment type="caution">
    <text evidence="8">The sequence shown here is derived from an EMBL/GenBank/DDBJ whole genome shotgun (WGS) entry which is preliminary data.</text>
</comment>
<feature type="compositionally biased region" description="Low complexity" evidence="6">
    <location>
        <begin position="96"/>
        <end position="106"/>
    </location>
</feature>
<feature type="compositionally biased region" description="Basic and acidic residues" evidence="6">
    <location>
        <begin position="84"/>
        <end position="94"/>
    </location>
</feature>
<dbReference type="AlphaFoldDB" id="A0AA88DE49"/>
<feature type="region of interest" description="Disordered" evidence="6">
    <location>
        <begin position="84"/>
        <end position="106"/>
    </location>
</feature>
<keyword evidence="3" id="KW-0238">DNA-binding</keyword>
<keyword evidence="9" id="KW-1185">Reference proteome</keyword>
<evidence type="ECO:0000256" key="2">
    <source>
        <dbReference type="ARBA" id="ARBA00023015"/>
    </source>
</evidence>
<dbReference type="PROSITE" id="PS50888">
    <property type="entry name" value="BHLH"/>
    <property type="match status" value="1"/>
</dbReference>
<keyword evidence="2" id="KW-0805">Transcription regulation</keyword>
<dbReference type="SMART" id="SM00353">
    <property type="entry name" value="HLH"/>
    <property type="match status" value="1"/>
</dbReference>
<evidence type="ECO:0000313" key="9">
    <source>
        <dbReference type="Proteomes" id="UP001187192"/>
    </source>
</evidence>
<evidence type="ECO:0000259" key="7">
    <source>
        <dbReference type="PROSITE" id="PS50888"/>
    </source>
</evidence>
<dbReference type="InterPro" id="IPR036638">
    <property type="entry name" value="HLH_DNA-bd_sf"/>
</dbReference>
<evidence type="ECO:0000256" key="6">
    <source>
        <dbReference type="SAM" id="MobiDB-lite"/>
    </source>
</evidence>
<evidence type="ECO:0000256" key="1">
    <source>
        <dbReference type="ARBA" id="ARBA00004123"/>
    </source>
</evidence>
<dbReference type="GO" id="GO:0005634">
    <property type="term" value="C:nucleus"/>
    <property type="evidence" value="ECO:0007669"/>
    <property type="project" value="UniProtKB-SubCell"/>
</dbReference>
<feature type="compositionally biased region" description="Polar residues" evidence="6">
    <location>
        <begin position="350"/>
        <end position="375"/>
    </location>
</feature>
<dbReference type="EMBL" id="BTGU01000005">
    <property type="protein sequence ID" value="GMN35124.1"/>
    <property type="molecule type" value="Genomic_DNA"/>
</dbReference>
<dbReference type="CDD" id="cd11445">
    <property type="entry name" value="bHLH_AtPIF_like"/>
    <property type="match status" value="1"/>
</dbReference>
<dbReference type="InterPro" id="IPR047265">
    <property type="entry name" value="PIF1-like_bHLH"/>
</dbReference>
<feature type="region of interest" description="Disordered" evidence="6">
    <location>
        <begin position="347"/>
        <end position="375"/>
    </location>
</feature>
<dbReference type="GO" id="GO:0046983">
    <property type="term" value="F:protein dimerization activity"/>
    <property type="evidence" value="ECO:0007669"/>
    <property type="project" value="InterPro"/>
</dbReference>
<evidence type="ECO:0000256" key="5">
    <source>
        <dbReference type="ARBA" id="ARBA00023242"/>
    </source>
</evidence>
<dbReference type="GO" id="GO:0003677">
    <property type="term" value="F:DNA binding"/>
    <property type="evidence" value="ECO:0007669"/>
    <property type="project" value="UniProtKB-KW"/>
</dbReference>
<dbReference type="PANTHER" id="PTHR45855:SF6">
    <property type="entry name" value="TRANSCRIPTION FACTOR ALC"/>
    <property type="match status" value="1"/>
</dbReference>
<dbReference type="SUPFAM" id="SSF47459">
    <property type="entry name" value="HLH, helix-loop-helix DNA-binding domain"/>
    <property type="match status" value="1"/>
</dbReference>
<feature type="region of interest" description="Disordered" evidence="6">
    <location>
        <begin position="1"/>
        <end position="20"/>
    </location>
</feature>
<dbReference type="Gene3D" id="4.10.280.10">
    <property type="entry name" value="Helix-loop-helix DNA-binding domain"/>
    <property type="match status" value="1"/>
</dbReference>
<dbReference type="Proteomes" id="UP001187192">
    <property type="component" value="Unassembled WGS sequence"/>
</dbReference>
<comment type="subcellular location">
    <subcellularLocation>
        <location evidence="1">Nucleus</location>
    </subcellularLocation>
</comment>
<name>A0AA88DE49_FICCA</name>
<dbReference type="InterPro" id="IPR011598">
    <property type="entry name" value="bHLH_dom"/>
</dbReference>
<dbReference type="Pfam" id="PF00010">
    <property type="entry name" value="HLH"/>
    <property type="match status" value="1"/>
</dbReference>
<evidence type="ECO:0000256" key="3">
    <source>
        <dbReference type="ARBA" id="ARBA00023125"/>
    </source>
</evidence>
<evidence type="ECO:0000256" key="4">
    <source>
        <dbReference type="ARBA" id="ARBA00023163"/>
    </source>
</evidence>
<accession>A0AA88DE49</accession>
<dbReference type="FunFam" id="4.10.280.10:FF:000004">
    <property type="entry name" value="Basic helix-loop-helix transcription factor"/>
    <property type="match status" value="1"/>
</dbReference>
<feature type="region of interest" description="Disordered" evidence="6">
    <location>
        <begin position="127"/>
        <end position="192"/>
    </location>
</feature>
<protein>
    <recommendedName>
        <fullName evidence="7">BHLH domain-containing protein</fullName>
    </recommendedName>
</protein>
<organism evidence="8 9">
    <name type="scientific">Ficus carica</name>
    <name type="common">Common fig</name>
    <dbReference type="NCBI Taxonomy" id="3494"/>
    <lineage>
        <taxon>Eukaryota</taxon>
        <taxon>Viridiplantae</taxon>
        <taxon>Streptophyta</taxon>
        <taxon>Embryophyta</taxon>
        <taxon>Tracheophyta</taxon>
        <taxon>Spermatophyta</taxon>
        <taxon>Magnoliopsida</taxon>
        <taxon>eudicotyledons</taxon>
        <taxon>Gunneridae</taxon>
        <taxon>Pentapetalae</taxon>
        <taxon>rosids</taxon>
        <taxon>fabids</taxon>
        <taxon>Rosales</taxon>
        <taxon>Moraceae</taxon>
        <taxon>Ficeae</taxon>
        <taxon>Ficus</taxon>
    </lineage>
</organism>
<reference evidence="8" key="1">
    <citation type="submission" date="2023-07" db="EMBL/GenBank/DDBJ databases">
        <title>draft genome sequence of fig (Ficus carica).</title>
        <authorList>
            <person name="Takahashi T."/>
            <person name="Nishimura K."/>
        </authorList>
    </citation>
    <scope>NUCLEOTIDE SEQUENCE</scope>
</reference>